<dbReference type="PANTHER" id="PTHR24248:SF199">
    <property type="entry name" value="IP13425P-RELATED"/>
    <property type="match status" value="1"/>
</dbReference>
<feature type="transmembrane region" description="Helical" evidence="11">
    <location>
        <begin position="147"/>
        <end position="169"/>
    </location>
</feature>
<feature type="transmembrane region" description="Helical" evidence="11">
    <location>
        <begin position="382"/>
        <end position="406"/>
    </location>
</feature>
<keyword evidence="6 11" id="KW-0472">Membrane</keyword>
<dbReference type="CDD" id="cd14967">
    <property type="entry name" value="7tmA_amine_R-like"/>
    <property type="match status" value="1"/>
</dbReference>
<keyword evidence="4 11" id="KW-1133">Transmembrane helix</keyword>
<comment type="subcellular location">
    <subcellularLocation>
        <location evidence="1">Cell membrane</location>
        <topology evidence="1">Multi-pass membrane protein</topology>
    </subcellularLocation>
</comment>
<dbReference type="InterPro" id="IPR017452">
    <property type="entry name" value="GPCR_Rhodpsn_7TM"/>
</dbReference>
<evidence type="ECO:0000256" key="2">
    <source>
        <dbReference type="ARBA" id="ARBA00022475"/>
    </source>
</evidence>
<comment type="similarity">
    <text evidence="10">Belongs to the G-protein coupled receptor 1 family.</text>
</comment>
<dbReference type="PRINTS" id="PR01102">
    <property type="entry name" value="5HT6RECEPTR"/>
</dbReference>
<proteinExistence type="inferred from homology"/>
<dbReference type="GeneID" id="100366600"/>
<keyword evidence="7" id="KW-1015">Disulfide bond</keyword>
<dbReference type="PANTHER" id="PTHR24248">
    <property type="entry name" value="ADRENERGIC RECEPTOR-RELATED G-PROTEIN COUPLED RECEPTOR"/>
    <property type="match status" value="1"/>
</dbReference>
<sequence>MYGDHNSTVNITCEEGENTCPVFQFELYPQLLIIIVLSIIVLSAIIGNVLVIAAVHSQRRLRTVTNYYIVSLAWADLLVAILVMPFHVLGETTGKWWLGIVFCDIWISMDVLLCTASILNLCCISLDRYFAITQPLRYVTRRSKRHCFSMIAVVWVASVLITSPPLFGWKDPEHGSDPSRCELTKEPGYVIYSACGSFYIPLLVMVFVYARIFRVASDSEKRFGSIGDSRRSTIRRKKCLIAEEESPQLSCYSDDYRSGSEPGTPRKKQLCVAAVIRNNNCQTRTELMNTNYGSTGDNNHNLSFVDSRQRSRAASLNDDADKRVERSDDNLQTLSVAGKRTIKRYSLSDTDSLRSGSIHSPLKRKFDETKRERMLLRRESKIAKTLAIVIGCFVFCWLPFFLIYVIEPFCGNCHIPPILISSSVWLGYVNSALNPLIYGFFNVDFRKTFWKLTCGRCI</sequence>
<dbReference type="PRINTS" id="PR00237">
    <property type="entry name" value="GPCRRHODOPSN"/>
</dbReference>
<evidence type="ECO:0000256" key="1">
    <source>
        <dbReference type="ARBA" id="ARBA00004651"/>
    </source>
</evidence>
<dbReference type="PROSITE" id="PS50262">
    <property type="entry name" value="G_PROTEIN_RECEP_F1_2"/>
    <property type="match status" value="1"/>
</dbReference>
<organism evidence="13 14">
    <name type="scientific">Saccoglossus kowalevskii</name>
    <name type="common">Acorn worm</name>
    <dbReference type="NCBI Taxonomy" id="10224"/>
    <lineage>
        <taxon>Eukaryota</taxon>
        <taxon>Metazoa</taxon>
        <taxon>Hemichordata</taxon>
        <taxon>Enteropneusta</taxon>
        <taxon>Harrimaniidae</taxon>
        <taxon>Saccoglossus</taxon>
    </lineage>
</organism>
<evidence type="ECO:0000256" key="6">
    <source>
        <dbReference type="ARBA" id="ARBA00023136"/>
    </source>
</evidence>
<feature type="transmembrane region" description="Helical" evidence="11">
    <location>
        <begin position="67"/>
        <end position="90"/>
    </location>
</feature>
<dbReference type="RefSeq" id="XP_002734062.1">
    <property type="nucleotide sequence ID" value="XM_002734016.1"/>
</dbReference>
<keyword evidence="5 10" id="KW-0297">G-protein coupled receptor</keyword>
<feature type="domain" description="G-protein coupled receptors family 1 profile" evidence="12">
    <location>
        <begin position="47"/>
        <end position="438"/>
    </location>
</feature>
<evidence type="ECO:0000256" key="7">
    <source>
        <dbReference type="ARBA" id="ARBA00023157"/>
    </source>
</evidence>
<dbReference type="Gene3D" id="1.20.1070.10">
    <property type="entry name" value="Rhodopsin 7-helix transmembrane proteins"/>
    <property type="match status" value="2"/>
</dbReference>
<keyword evidence="9 10" id="KW-0807">Transducer</keyword>
<feature type="transmembrane region" description="Helical" evidence="11">
    <location>
        <begin position="418"/>
        <end position="441"/>
    </location>
</feature>
<keyword evidence="13" id="KW-1185">Reference proteome</keyword>
<dbReference type="Pfam" id="PF00001">
    <property type="entry name" value="7tm_1"/>
    <property type="match status" value="1"/>
</dbReference>
<accession>A0ABM0GNT8</accession>
<name>A0ABM0GNT8_SACKO</name>
<evidence type="ECO:0000313" key="13">
    <source>
        <dbReference type="Proteomes" id="UP000694865"/>
    </source>
</evidence>
<evidence type="ECO:0000256" key="4">
    <source>
        <dbReference type="ARBA" id="ARBA00022989"/>
    </source>
</evidence>
<protein>
    <submittedName>
        <fullName evidence="14">Tyramine/octopamine receptor-like</fullName>
    </submittedName>
</protein>
<dbReference type="SMART" id="SM01381">
    <property type="entry name" value="7TM_GPCR_Srsx"/>
    <property type="match status" value="1"/>
</dbReference>
<dbReference type="Proteomes" id="UP000694865">
    <property type="component" value="Unplaced"/>
</dbReference>
<evidence type="ECO:0000256" key="9">
    <source>
        <dbReference type="ARBA" id="ARBA00023224"/>
    </source>
</evidence>
<gene>
    <name evidence="14" type="primary">LOC100366600</name>
</gene>
<keyword evidence="8 10" id="KW-0675">Receptor</keyword>
<dbReference type="InterPro" id="IPR000276">
    <property type="entry name" value="GPCR_Rhodpsn"/>
</dbReference>
<reference evidence="14" key="1">
    <citation type="submission" date="2025-08" db="UniProtKB">
        <authorList>
            <consortium name="RefSeq"/>
        </authorList>
    </citation>
    <scope>IDENTIFICATION</scope>
    <source>
        <tissue evidence="14">Testes</tissue>
    </source>
</reference>
<evidence type="ECO:0000256" key="5">
    <source>
        <dbReference type="ARBA" id="ARBA00023040"/>
    </source>
</evidence>
<keyword evidence="2" id="KW-1003">Cell membrane</keyword>
<feature type="transmembrane region" description="Helical" evidence="11">
    <location>
        <begin position="96"/>
        <end position="126"/>
    </location>
</feature>
<keyword evidence="3 10" id="KW-0812">Transmembrane</keyword>
<evidence type="ECO:0000256" key="11">
    <source>
        <dbReference type="SAM" id="Phobius"/>
    </source>
</evidence>
<evidence type="ECO:0000256" key="10">
    <source>
        <dbReference type="RuleBase" id="RU000688"/>
    </source>
</evidence>
<evidence type="ECO:0000313" key="14">
    <source>
        <dbReference type="RefSeq" id="XP_002734062.1"/>
    </source>
</evidence>
<dbReference type="SUPFAM" id="SSF81321">
    <property type="entry name" value="Family A G protein-coupled receptor-like"/>
    <property type="match status" value="1"/>
</dbReference>
<feature type="transmembrane region" description="Helical" evidence="11">
    <location>
        <begin position="31"/>
        <end position="55"/>
    </location>
</feature>
<dbReference type="PROSITE" id="PS00237">
    <property type="entry name" value="G_PROTEIN_RECEP_F1_1"/>
    <property type="match status" value="1"/>
</dbReference>
<evidence type="ECO:0000256" key="8">
    <source>
        <dbReference type="ARBA" id="ARBA00023170"/>
    </source>
</evidence>
<evidence type="ECO:0000259" key="12">
    <source>
        <dbReference type="PROSITE" id="PS50262"/>
    </source>
</evidence>
<feature type="transmembrane region" description="Helical" evidence="11">
    <location>
        <begin position="189"/>
        <end position="212"/>
    </location>
</feature>
<evidence type="ECO:0000256" key="3">
    <source>
        <dbReference type="ARBA" id="ARBA00022692"/>
    </source>
</evidence>